<dbReference type="Gene3D" id="3.40.50.2300">
    <property type="match status" value="1"/>
</dbReference>
<dbReference type="Gene3D" id="1.10.10.10">
    <property type="entry name" value="Winged helix-like DNA-binding domain superfamily/Winged helix DNA-binding domain"/>
    <property type="match status" value="1"/>
</dbReference>
<keyword evidence="4" id="KW-0805">Transcription regulation</keyword>
<dbReference type="Proteomes" id="UP000031535">
    <property type="component" value="Unassembled WGS sequence"/>
</dbReference>
<dbReference type="InterPro" id="IPR001867">
    <property type="entry name" value="OmpR/PhoB-type_DNA-bd"/>
</dbReference>
<dbReference type="OrthoDB" id="9802426at2"/>
<accession>A0A0C2IG67</accession>
<keyword evidence="13" id="KW-1185">Reference proteome</keyword>
<evidence type="ECO:0000313" key="13">
    <source>
        <dbReference type="Proteomes" id="UP000031535"/>
    </source>
</evidence>
<dbReference type="InterPro" id="IPR036388">
    <property type="entry name" value="WH-like_DNA-bd_sf"/>
</dbReference>
<dbReference type="SMART" id="SM00448">
    <property type="entry name" value="REC"/>
    <property type="match status" value="1"/>
</dbReference>
<evidence type="ECO:0000256" key="4">
    <source>
        <dbReference type="ARBA" id="ARBA00023015"/>
    </source>
</evidence>
<dbReference type="InterPro" id="IPR016032">
    <property type="entry name" value="Sig_transdc_resp-reg_C-effctor"/>
</dbReference>
<feature type="DNA-binding region" description="OmpR/PhoB-type" evidence="9">
    <location>
        <begin position="134"/>
        <end position="233"/>
    </location>
</feature>
<organism evidence="12 13">
    <name type="scientific">Pseudomonas batumici</name>
    <dbReference type="NCBI Taxonomy" id="226910"/>
    <lineage>
        <taxon>Bacteria</taxon>
        <taxon>Pseudomonadati</taxon>
        <taxon>Pseudomonadota</taxon>
        <taxon>Gammaproteobacteria</taxon>
        <taxon>Pseudomonadales</taxon>
        <taxon>Pseudomonadaceae</taxon>
        <taxon>Pseudomonas</taxon>
    </lineage>
</organism>
<evidence type="ECO:0000256" key="9">
    <source>
        <dbReference type="PROSITE-ProRule" id="PRU01091"/>
    </source>
</evidence>
<dbReference type="PATRIC" id="fig|226910.6.peg.2287"/>
<feature type="modified residue" description="4-aspartylphosphate" evidence="8">
    <location>
        <position position="55"/>
    </location>
</feature>
<keyword evidence="5 9" id="KW-0238">DNA-binding</keyword>
<evidence type="ECO:0000259" key="11">
    <source>
        <dbReference type="PROSITE" id="PS51755"/>
    </source>
</evidence>
<evidence type="ECO:0000256" key="3">
    <source>
        <dbReference type="ARBA" id="ARBA00023012"/>
    </source>
</evidence>
<dbReference type="RefSeq" id="WP_040066646.1">
    <property type="nucleotide sequence ID" value="NZ_JXDG01000031.1"/>
</dbReference>
<dbReference type="Pfam" id="PF00072">
    <property type="entry name" value="Response_reg"/>
    <property type="match status" value="1"/>
</dbReference>
<gene>
    <name evidence="12" type="ORF">UCMB321_2299</name>
</gene>
<keyword evidence="2 8" id="KW-0597">Phosphoprotein</keyword>
<dbReference type="GO" id="GO:0032993">
    <property type="term" value="C:protein-DNA complex"/>
    <property type="evidence" value="ECO:0007669"/>
    <property type="project" value="TreeGrafter"/>
</dbReference>
<dbReference type="FunFam" id="1.10.10.10:FF:000018">
    <property type="entry name" value="DNA-binding response regulator ResD"/>
    <property type="match status" value="1"/>
</dbReference>
<dbReference type="SUPFAM" id="SSF46894">
    <property type="entry name" value="C-terminal effector domain of the bipartite response regulators"/>
    <property type="match status" value="1"/>
</dbReference>
<evidence type="ECO:0000256" key="7">
    <source>
        <dbReference type="ARBA" id="ARBA00024735"/>
    </source>
</evidence>
<feature type="domain" description="OmpR/PhoB-type" evidence="11">
    <location>
        <begin position="134"/>
        <end position="233"/>
    </location>
</feature>
<comment type="caution">
    <text evidence="12">The sequence shown here is derived from an EMBL/GenBank/DDBJ whole genome shotgun (WGS) entry which is preliminary data.</text>
</comment>
<proteinExistence type="predicted"/>
<keyword evidence="6" id="KW-0804">Transcription</keyword>
<dbReference type="PANTHER" id="PTHR48111">
    <property type="entry name" value="REGULATOR OF RPOS"/>
    <property type="match status" value="1"/>
</dbReference>
<sequence>MDSPKRILIVEDDLHLAGLLCLHLRDEGYEVTHCADGNLGLAQLSKGSWDALILDLMLPGVDGLEICRQARAMARYTPIIITSARSSEMHRVLGLELGADDYLAKPFSMLELAARVKALLRRVDALAKSLKIEAGTLEQGGLSLDPLTREAQVDGKPLDLTPREFDLLHFFMKNPGTVYSRMDLLNQVWGYQHDGYEHTVNTHINRLRAKIEVDPAQPERILTVWGRGYRFSSVSRAQ</sequence>
<dbReference type="SMART" id="SM00862">
    <property type="entry name" value="Trans_reg_C"/>
    <property type="match status" value="1"/>
</dbReference>
<dbReference type="InterPro" id="IPR039420">
    <property type="entry name" value="WalR-like"/>
</dbReference>
<dbReference type="STRING" id="226910.UCMB321_2299"/>
<evidence type="ECO:0000256" key="6">
    <source>
        <dbReference type="ARBA" id="ARBA00023163"/>
    </source>
</evidence>
<dbReference type="Gene3D" id="6.10.250.690">
    <property type="match status" value="1"/>
</dbReference>
<dbReference type="InterPro" id="IPR001789">
    <property type="entry name" value="Sig_transdc_resp-reg_receiver"/>
</dbReference>
<evidence type="ECO:0000256" key="5">
    <source>
        <dbReference type="ARBA" id="ARBA00023125"/>
    </source>
</evidence>
<evidence type="ECO:0000259" key="10">
    <source>
        <dbReference type="PROSITE" id="PS50110"/>
    </source>
</evidence>
<dbReference type="GO" id="GO:0000156">
    <property type="term" value="F:phosphorelay response regulator activity"/>
    <property type="evidence" value="ECO:0007669"/>
    <property type="project" value="TreeGrafter"/>
</dbReference>
<dbReference type="GO" id="GO:0006355">
    <property type="term" value="P:regulation of DNA-templated transcription"/>
    <property type="evidence" value="ECO:0007669"/>
    <property type="project" value="InterPro"/>
</dbReference>
<evidence type="ECO:0000256" key="1">
    <source>
        <dbReference type="ARBA" id="ARBA00013332"/>
    </source>
</evidence>
<dbReference type="PROSITE" id="PS50110">
    <property type="entry name" value="RESPONSE_REGULATORY"/>
    <property type="match status" value="1"/>
</dbReference>
<dbReference type="GO" id="GO:0005829">
    <property type="term" value="C:cytosol"/>
    <property type="evidence" value="ECO:0007669"/>
    <property type="project" value="TreeGrafter"/>
</dbReference>
<comment type="function">
    <text evidence="7">This protein is a positive regulator for the phosphate regulon. Transcription of this operon is positively regulated by PhoB and PhoR when phosphate is limited.</text>
</comment>
<dbReference type="AlphaFoldDB" id="A0A0C2IG67"/>
<dbReference type="EMBL" id="JXDG01000031">
    <property type="protein sequence ID" value="KIH83902.1"/>
    <property type="molecule type" value="Genomic_DNA"/>
</dbReference>
<dbReference type="SUPFAM" id="SSF52172">
    <property type="entry name" value="CheY-like"/>
    <property type="match status" value="1"/>
</dbReference>
<evidence type="ECO:0000313" key="12">
    <source>
        <dbReference type="EMBL" id="KIH83902.1"/>
    </source>
</evidence>
<dbReference type="CDD" id="cd00383">
    <property type="entry name" value="trans_reg_C"/>
    <property type="match status" value="1"/>
</dbReference>
<name>A0A0C2IG67_9PSED</name>
<feature type="domain" description="Response regulatory" evidence="10">
    <location>
        <begin position="6"/>
        <end position="120"/>
    </location>
</feature>
<evidence type="ECO:0000256" key="2">
    <source>
        <dbReference type="ARBA" id="ARBA00022553"/>
    </source>
</evidence>
<dbReference type="PANTHER" id="PTHR48111:SF1">
    <property type="entry name" value="TWO-COMPONENT RESPONSE REGULATOR ORR33"/>
    <property type="match status" value="1"/>
</dbReference>
<dbReference type="InterPro" id="IPR011006">
    <property type="entry name" value="CheY-like_superfamily"/>
</dbReference>
<dbReference type="PROSITE" id="PS51755">
    <property type="entry name" value="OMPR_PHOB"/>
    <property type="match status" value="1"/>
</dbReference>
<dbReference type="GO" id="GO:0000976">
    <property type="term" value="F:transcription cis-regulatory region binding"/>
    <property type="evidence" value="ECO:0007669"/>
    <property type="project" value="TreeGrafter"/>
</dbReference>
<keyword evidence="3" id="KW-0902">Two-component regulatory system</keyword>
<dbReference type="Pfam" id="PF00486">
    <property type="entry name" value="Trans_reg_C"/>
    <property type="match status" value="1"/>
</dbReference>
<evidence type="ECO:0000256" key="8">
    <source>
        <dbReference type="PROSITE-ProRule" id="PRU00169"/>
    </source>
</evidence>
<protein>
    <recommendedName>
        <fullName evidence="1">Phosphate regulon transcriptional regulatory protein PhoB</fullName>
    </recommendedName>
</protein>
<reference evidence="12 13" key="1">
    <citation type="submission" date="2015-01" db="EMBL/GenBank/DDBJ databases">
        <title>Complete genome of Pseudomonas batumici UCM B-321 producer of the batumin antibiotic with strong antistaphilococcal and potential anticancer activity.</title>
        <authorList>
            <person name="Klochko V.V."/>
            <person name="Zelena L.B."/>
            <person name="Elena K.A."/>
            <person name="Reva O.N."/>
        </authorList>
    </citation>
    <scope>NUCLEOTIDE SEQUENCE [LARGE SCALE GENOMIC DNA]</scope>
    <source>
        <strain evidence="12 13">UCM B-321</strain>
    </source>
</reference>